<evidence type="ECO:0000313" key="2">
    <source>
        <dbReference type="EMBL" id="PWN94789.1"/>
    </source>
</evidence>
<feature type="region of interest" description="Disordered" evidence="1">
    <location>
        <begin position="615"/>
        <end position="635"/>
    </location>
</feature>
<feature type="region of interest" description="Disordered" evidence="1">
    <location>
        <begin position="47"/>
        <end position="67"/>
    </location>
</feature>
<keyword evidence="3" id="KW-1185">Reference proteome</keyword>
<name>A0A316YZW2_9BASI</name>
<organism evidence="2 3">
    <name type="scientific">Tilletiopsis washingtonensis</name>
    <dbReference type="NCBI Taxonomy" id="58919"/>
    <lineage>
        <taxon>Eukaryota</taxon>
        <taxon>Fungi</taxon>
        <taxon>Dikarya</taxon>
        <taxon>Basidiomycota</taxon>
        <taxon>Ustilaginomycotina</taxon>
        <taxon>Exobasidiomycetes</taxon>
        <taxon>Entylomatales</taxon>
        <taxon>Entylomatales incertae sedis</taxon>
        <taxon>Tilletiopsis</taxon>
    </lineage>
</organism>
<protein>
    <submittedName>
        <fullName evidence="2">Uncharacterized protein</fullName>
    </submittedName>
</protein>
<proteinExistence type="predicted"/>
<dbReference type="RefSeq" id="XP_025595068.1">
    <property type="nucleotide sequence ID" value="XM_025745590.1"/>
</dbReference>
<sequence length="678" mass="72011">MQSSHSDDVEVMLPLDPFTYQRRARYSDESEAKLARVILSPLNTHSFSPPSRLSGSDGDWSPTSSRASDLSCLSEAATSLRRTRSGSARSISPPLSPAVALAPLDCASGGGSFSSIDLTCCSPDLELNVDPFEKAFAASLTAVDGHSLSETQTLSPSLDSLDDVARLAAFRLGCSTLNTPCTPPLKRRTHVSTGNESHEQSAFEGLGISLEPAAKPRRKHARRNAMDLTSDFSVAGSREAFLASLLPSSPAPTLPPKDVAPQLIDTAMQHDEVPQRTPTAAATSVRGILQAQEEAMMAARRMLAPRVDEPMAEIEEEVAGVEDLAETCEGSEEKAGRTDLTAVLDEMDISGDDSWSFILSLSSRTRSADPVGSQSVPASPVLACSSSTPLLSQASPRRLSMSPHQRSTSLFGLSSTCMLNEGAARLLERTGRKARIRRLRGETFEAGTPTRVRELVQRDSMAAAGESPMTKRIQTLIDAWRGGVSPFACDEDEAMPAHRSIATTLGSSPLRATFGTSVSAPTLASAPMLPPLPPQLGVRRGSLPRDSLELSLPARNKAALVFSQPQPLPLPSTCSAQPLRRRRPPPLHLSSAQVSAAPHSACAFSASPGVFESAHRRHLSDDTSLPPASLVRRRNGTGVGTVTTAVRVNVRGVAATHMPRLVVRKMPSSGALSPLARS</sequence>
<dbReference type="EMBL" id="KZ819309">
    <property type="protein sequence ID" value="PWN94789.1"/>
    <property type="molecule type" value="Genomic_DNA"/>
</dbReference>
<accession>A0A316YZW2</accession>
<evidence type="ECO:0000256" key="1">
    <source>
        <dbReference type="SAM" id="MobiDB-lite"/>
    </source>
</evidence>
<dbReference type="GeneID" id="37273134"/>
<reference evidence="2 3" key="1">
    <citation type="journal article" date="2018" name="Mol. Biol. Evol.">
        <title>Broad Genomic Sampling Reveals a Smut Pathogenic Ancestry of the Fungal Clade Ustilaginomycotina.</title>
        <authorList>
            <person name="Kijpornyongpan T."/>
            <person name="Mondo S.J."/>
            <person name="Barry K."/>
            <person name="Sandor L."/>
            <person name="Lee J."/>
            <person name="Lipzen A."/>
            <person name="Pangilinan J."/>
            <person name="LaButti K."/>
            <person name="Hainaut M."/>
            <person name="Henrissat B."/>
            <person name="Grigoriev I.V."/>
            <person name="Spatafora J.W."/>
            <person name="Aime M.C."/>
        </authorList>
    </citation>
    <scope>NUCLEOTIDE SEQUENCE [LARGE SCALE GENOMIC DNA]</scope>
    <source>
        <strain evidence="2 3">MCA 4186</strain>
    </source>
</reference>
<dbReference type="Proteomes" id="UP000245946">
    <property type="component" value="Unassembled WGS sequence"/>
</dbReference>
<gene>
    <name evidence="2" type="ORF">FA09DRAFT_363450</name>
</gene>
<evidence type="ECO:0000313" key="3">
    <source>
        <dbReference type="Proteomes" id="UP000245946"/>
    </source>
</evidence>
<dbReference type="AlphaFoldDB" id="A0A316YZW2"/>